<dbReference type="InterPro" id="IPR036812">
    <property type="entry name" value="NAD(P)_OxRdtase_dom_sf"/>
</dbReference>
<organism evidence="2">
    <name type="scientific">Herbiconiux sp. A18JL235</name>
    <dbReference type="NCBI Taxonomy" id="3152363"/>
    <lineage>
        <taxon>Bacteria</taxon>
        <taxon>Bacillati</taxon>
        <taxon>Actinomycetota</taxon>
        <taxon>Actinomycetes</taxon>
        <taxon>Micrococcales</taxon>
        <taxon>Microbacteriaceae</taxon>
        <taxon>Herbiconiux</taxon>
    </lineage>
</organism>
<sequence>MTSTPAPYPADETADQGPTIASRLGLGLAALGRPAYITSGRGTDLGDPSQRSVEALRENAHRMLDAAWWLGVRYVDAARSYGYAEEFLGSWLAAHPGRRDELTIGSKWGYDYVGGWRMDADVHERKDHSLAHFERQWPETLEALGTTPDVYLVHSLTPDSPVLGDAALLDRLRALAADGVRVGFSTSGPAQGRVIESALALPESPFSAVQTTWNLLEQSAGGALARANDARWLVVVKEALANGRLAPSAGADGGDAADPAADAVAALAEADGQSVDGFALGAVAAHPWADIVLSGAVTRAQLRGNLAARVPGPAFTEEALGALAEHPETYWRERSARPWN</sequence>
<dbReference type="Pfam" id="PF00248">
    <property type="entry name" value="Aldo_ket_red"/>
    <property type="match status" value="1"/>
</dbReference>
<dbReference type="PANTHER" id="PTHR43312:SF1">
    <property type="entry name" value="NADP-DEPENDENT OXIDOREDUCTASE DOMAIN-CONTAINING PROTEIN"/>
    <property type="match status" value="1"/>
</dbReference>
<dbReference type="EMBL" id="CP162511">
    <property type="protein sequence ID" value="XDI06631.1"/>
    <property type="molecule type" value="Genomic_DNA"/>
</dbReference>
<dbReference type="AlphaFoldDB" id="A0AB39BJP2"/>
<dbReference type="PANTHER" id="PTHR43312">
    <property type="entry name" value="D-THREO-ALDOSE 1-DEHYDROGENASE"/>
    <property type="match status" value="1"/>
</dbReference>
<protein>
    <submittedName>
        <fullName evidence="2">Aldo/keto reductase</fullName>
    </submittedName>
</protein>
<gene>
    <name evidence="2" type="ORF">ABFY20_05895</name>
</gene>
<accession>A0AB39BJP2</accession>
<feature type="domain" description="NADP-dependent oxidoreductase" evidence="1">
    <location>
        <begin position="57"/>
        <end position="309"/>
    </location>
</feature>
<reference evidence="2" key="1">
    <citation type="submission" date="2024-05" db="EMBL/GenBank/DDBJ databases">
        <title>Herbiconiux sp. A18JL235.</title>
        <authorList>
            <person name="Zhang G."/>
        </authorList>
    </citation>
    <scope>NUCLEOTIDE SEQUENCE</scope>
    <source>
        <strain evidence="2">A18JL235</strain>
    </source>
</reference>
<evidence type="ECO:0000313" key="2">
    <source>
        <dbReference type="EMBL" id="XDI06631.1"/>
    </source>
</evidence>
<dbReference type="RefSeq" id="WP_368499010.1">
    <property type="nucleotide sequence ID" value="NZ_CP162511.1"/>
</dbReference>
<dbReference type="InterPro" id="IPR053135">
    <property type="entry name" value="AKR2_Oxidoreductase"/>
</dbReference>
<dbReference type="InterPro" id="IPR023210">
    <property type="entry name" value="NADP_OxRdtase_dom"/>
</dbReference>
<dbReference type="SUPFAM" id="SSF51430">
    <property type="entry name" value="NAD(P)-linked oxidoreductase"/>
    <property type="match status" value="1"/>
</dbReference>
<name>A0AB39BJP2_9MICO</name>
<dbReference type="Gene3D" id="3.20.20.100">
    <property type="entry name" value="NADP-dependent oxidoreductase domain"/>
    <property type="match status" value="1"/>
</dbReference>
<proteinExistence type="predicted"/>
<evidence type="ECO:0000259" key="1">
    <source>
        <dbReference type="Pfam" id="PF00248"/>
    </source>
</evidence>